<dbReference type="Proteomes" id="UP000183053">
    <property type="component" value="Unassembled WGS sequence"/>
</dbReference>
<organism evidence="1 2">
    <name type="scientific">Tsukamurella pulmonis</name>
    <dbReference type="NCBI Taxonomy" id="47312"/>
    <lineage>
        <taxon>Bacteria</taxon>
        <taxon>Bacillati</taxon>
        <taxon>Actinomycetota</taxon>
        <taxon>Actinomycetes</taxon>
        <taxon>Mycobacteriales</taxon>
        <taxon>Tsukamurellaceae</taxon>
        <taxon>Tsukamurella</taxon>
    </lineage>
</organism>
<name>A0A1H1H429_9ACTN</name>
<accession>A0A1H1H429</accession>
<gene>
    <name evidence="1" type="ORF">SAMN04489765_3801</name>
</gene>
<dbReference type="RefSeq" id="WP_068567999.1">
    <property type="nucleotide sequence ID" value="NZ_FNLF01000002.1"/>
</dbReference>
<protein>
    <submittedName>
        <fullName evidence="1">Uncharacterized protein</fullName>
    </submittedName>
</protein>
<dbReference type="AlphaFoldDB" id="A0A1H1H429"/>
<dbReference type="OrthoDB" id="4549493at2"/>
<evidence type="ECO:0000313" key="1">
    <source>
        <dbReference type="EMBL" id="SDR20217.1"/>
    </source>
</evidence>
<dbReference type="STRING" id="47312.SAMN04489765_3801"/>
<keyword evidence="2" id="KW-1185">Reference proteome</keyword>
<evidence type="ECO:0000313" key="2">
    <source>
        <dbReference type="Proteomes" id="UP000183053"/>
    </source>
</evidence>
<reference evidence="2" key="1">
    <citation type="submission" date="2016-10" db="EMBL/GenBank/DDBJ databases">
        <authorList>
            <person name="Varghese N."/>
            <person name="Submissions S."/>
        </authorList>
    </citation>
    <scope>NUCLEOTIDE SEQUENCE [LARGE SCALE GENOMIC DNA]</scope>
    <source>
        <strain evidence="2">DSM 44142</strain>
    </source>
</reference>
<sequence>MITFKLKFGVGIRHDPAVTSWMARGFALDLGDRLHLEFRLRADWDPKWFGRSHEQGGMFTGYTGCVGPLALELDRRHLTYGEAVGAPSYLRDPALDWVIDEFDSSFNALAIASLRYHRDWSICDIGDERRAEFQQLIARLSEPMPKYTEEEQAAFVAAGDLFPEAEVGERVTMRPLTPAEQAAHEAWRIREAEWEQRIDEARRDFVGIMRYLWS</sequence>
<dbReference type="EMBL" id="FNLF01000002">
    <property type="protein sequence ID" value="SDR20217.1"/>
    <property type="molecule type" value="Genomic_DNA"/>
</dbReference>
<proteinExistence type="predicted"/>